<accession>A0A9J6D8Y0</accession>
<keyword evidence="3" id="KW-1185">Reference proteome</keyword>
<gene>
    <name evidence="2" type="ORF">HPB51_000474</name>
</gene>
<reference evidence="2" key="1">
    <citation type="journal article" date="2020" name="Cell">
        <title>Large-Scale Comparative Analyses of Tick Genomes Elucidate Their Genetic Diversity and Vector Capacities.</title>
        <authorList>
            <consortium name="Tick Genome and Microbiome Consortium (TIGMIC)"/>
            <person name="Jia N."/>
            <person name="Wang J."/>
            <person name="Shi W."/>
            <person name="Du L."/>
            <person name="Sun Y."/>
            <person name="Zhan W."/>
            <person name="Jiang J.F."/>
            <person name="Wang Q."/>
            <person name="Zhang B."/>
            <person name="Ji P."/>
            <person name="Bell-Sakyi L."/>
            <person name="Cui X.M."/>
            <person name="Yuan T.T."/>
            <person name="Jiang B.G."/>
            <person name="Yang W.F."/>
            <person name="Lam T.T."/>
            <person name="Chang Q.C."/>
            <person name="Ding S.J."/>
            <person name="Wang X.J."/>
            <person name="Zhu J.G."/>
            <person name="Ruan X.D."/>
            <person name="Zhao L."/>
            <person name="Wei J.T."/>
            <person name="Ye R.Z."/>
            <person name="Que T.C."/>
            <person name="Du C.H."/>
            <person name="Zhou Y.H."/>
            <person name="Cheng J.X."/>
            <person name="Dai P.F."/>
            <person name="Guo W.B."/>
            <person name="Han X.H."/>
            <person name="Huang E.J."/>
            <person name="Li L.F."/>
            <person name="Wei W."/>
            <person name="Gao Y.C."/>
            <person name="Liu J.Z."/>
            <person name="Shao H.Z."/>
            <person name="Wang X."/>
            <person name="Wang C.C."/>
            <person name="Yang T.C."/>
            <person name="Huo Q.B."/>
            <person name="Li W."/>
            <person name="Chen H.Y."/>
            <person name="Chen S.E."/>
            <person name="Zhou L.G."/>
            <person name="Ni X.B."/>
            <person name="Tian J.H."/>
            <person name="Sheng Y."/>
            <person name="Liu T."/>
            <person name="Pan Y.S."/>
            <person name="Xia L.Y."/>
            <person name="Li J."/>
            <person name="Zhao F."/>
            <person name="Cao W.C."/>
        </authorList>
    </citation>
    <scope>NUCLEOTIDE SEQUENCE</scope>
    <source>
        <strain evidence="2">Rmic-2018</strain>
    </source>
</reference>
<evidence type="ECO:0000256" key="1">
    <source>
        <dbReference type="SAM" id="MobiDB-lite"/>
    </source>
</evidence>
<evidence type="ECO:0000313" key="3">
    <source>
        <dbReference type="Proteomes" id="UP000821866"/>
    </source>
</evidence>
<organism evidence="2 3">
    <name type="scientific">Rhipicephalus microplus</name>
    <name type="common">Cattle tick</name>
    <name type="synonym">Boophilus microplus</name>
    <dbReference type="NCBI Taxonomy" id="6941"/>
    <lineage>
        <taxon>Eukaryota</taxon>
        <taxon>Metazoa</taxon>
        <taxon>Ecdysozoa</taxon>
        <taxon>Arthropoda</taxon>
        <taxon>Chelicerata</taxon>
        <taxon>Arachnida</taxon>
        <taxon>Acari</taxon>
        <taxon>Parasitiformes</taxon>
        <taxon>Ixodida</taxon>
        <taxon>Ixodoidea</taxon>
        <taxon>Ixodidae</taxon>
        <taxon>Rhipicephalinae</taxon>
        <taxon>Rhipicephalus</taxon>
        <taxon>Boophilus</taxon>
    </lineage>
</organism>
<sequence length="296" mass="33036">MRVCPVGGREAGTMSPVPRENDRRLVFDPRWRRSYSASMGTKPAESSRPSFVFIQAPYEKGNAHAVERTTKETLFEGLNVFGAAGRAGKTSTRPVLEERPGAVGVMMKELHQRVDRYRSVGLICMVVADYLEVHHGVIRRLLSSIGSSVFARDSSAGGIFSLKSHGTCTDNVVRLLDNWCLLFNPMNKTKYGHFHRQLFFRSPVASKQDQNFMFVKAFDEIKSNAYAFELTTKEMLTTLLRGFYFSGAVGGAIKSPTMPVLEERPGVVCVMMKELYQWVDRLPSMGQTCAVAADCL</sequence>
<protein>
    <submittedName>
        <fullName evidence="2">Uncharacterized protein</fullName>
    </submittedName>
</protein>
<proteinExistence type="predicted"/>
<reference evidence="2" key="2">
    <citation type="submission" date="2021-09" db="EMBL/GenBank/DDBJ databases">
        <authorList>
            <person name="Jia N."/>
            <person name="Wang J."/>
            <person name="Shi W."/>
            <person name="Du L."/>
            <person name="Sun Y."/>
            <person name="Zhan W."/>
            <person name="Jiang J."/>
            <person name="Wang Q."/>
            <person name="Zhang B."/>
            <person name="Ji P."/>
            <person name="Sakyi L.B."/>
            <person name="Cui X."/>
            <person name="Yuan T."/>
            <person name="Jiang B."/>
            <person name="Yang W."/>
            <person name="Lam T.T.-Y."/>
            <person name="Chang Q."/>
            <person name="Ding S."/>
            <person name="Wang X."/>
            <person name="Zhu J."/>
            <person name="Ruan X."/>
            <person name="Zhao L."/>
            <person name="Wei J."/>
            <person name="Que T."/>
            <person name="Du C."/>
            <person name="Cheng J."/>
            <person name="Dai P."/>
            <person name="Han X."/>
            <person name="Huang E."/>
            <person name="Gao Y."/>
            <person name="Liu J."/>
            <person name="Shao H."/>
            <person name="Ye R."/>
            <person name="Li L."/>
            <person name="Wei W."/>
            <person name="Wang X."/>
            <person name="Wang C."/>
            <person name="Huo Q."/>
            <person name="Li W."/>
            <person name="Guo W."/>
            <person name="Chen H."/>
            <person name="Chen S."/>
            <person name="Zhou L."/>
            <person name="Zhou L."/>
            <person name="Ni X."/>
            <person name="Tian J."/>
            <person name="Zhou Y."/>
            <person name="Sheng Y."/>
            <person name="Liu T."/>
            <person name="Pan Y."/>
            <person name="Xia L."/>
            <person name="Li J."/>
            <person name="Zhao F."/>
            <person name="Cao W."/>
        </authorList>
    </citation>
    <scope>NUCLEOTIDE SEQUENCE</scope>
    <source>
        <strain evidence="2">Rmic-2018</strain>
        <tissue evidence="2">Larvae</tissue>
    </source>
</reference>
<evidence type="ECO:0000313" key="2">
    <source>
        <dbReference type="EMBL" id="KAH8018230.1"/>
    </source>
</evidence>
<dbReference type="EMBL" id="JABSTU010000010">
    <property type="protein sequence ID" value="KAH8018230.1"/>
    <property type="molecule type" value="Genomic_DNA"/>
</dbReference>
<dbReference type="AlphaFoldDB" id="A0A9J6D8Y0"/>
<dbReference type="Proteomes" id="UP000821866">
    <property type="component" value="Chromosome 8"/>
</dbReference>
<feature type="region of interest" description="Disordered" evidence="1">
    <location>
        <begin position="1"/>
        <end position="20"/>
    </location>
</feature>
<name>A0A9J6D8Y0_RHIMP</name>
<comment type="caution">
    <text evidence="2">The sequence shown here is derived from an EMBL/GenBank/DDBJ whole genome shotgun (WGS) entry which is preliminary data.</text>
</comment>